<dbReference type="EMBL" id="JACCBF010000001">
    <property type="protein sequence ID" value="NYD32898.1"/>
    <property type="molecule type" value="Genomic_DNA"/>
</dbReference>
<accession>A0A852RQR5</accession>
<comment type="caution">
    <text evidence="2">The sequence shown here is derived from an EMBL/GenBank/DDBJ whole genome shotgun (WGS) entry which is preliminary data.</text>
</comment>
<name>A0A852RQR5_9ACTN</name>
<reference evidence="2 3" key="1">
    <citation type="submission" date="2020-07" db="EMBL/GenBank/DDBJ databases">
        <title>Sequencing the genomes of 1000 actinobacteria strains.</title>
        <authorList>
            <person name="Klenk H.-P."/>
        </authorList>
    </citation>
    <scope>NUCLEOTIDE SEQUENCE [LARGE SCALE GENOMIC DNA]</scope>
    <source>
        <strain evidence="2 3">DSM 19082</strain>
    </source>
</reference>
<dbReference type="Proteomes" id="UP000582231">
    <property type="component" value="Unassembled WGS sequence"/>
</dbReference>
<feature type="region of interest" description="Disordered" evidence="1">
    <location>
        <begin position="85"/>
        <end position="107"/>
    </location>
</feature>
<evidence type="ECO:0000313" key="2">
    <source>
        <dbReference type="EMBL" id="NYD32898.1"/>
    </source>
</evidence>
<evidence type="ECO:0000313" key="3">
    <source>
        <dbReference type="Proteomes" id="UP000582231"/>
    </source>
</evidence>
<gene>
    <name evidence="2" type="ORF">BJ958_004444</name>
</gene>
<sequence>MAGTEFGHGEGALKKVAELVAQTKQDLVKKSGEMESGLANMKSAWVGGGGLAFENVKNAWIEKHKVVTAALDKFEASLIETESDNMNTDSTISGDLGSFLSKLDAQS</sequence>
<organism evidence="2 3">
    <name type="scientific">Nocardioides kongjuensis</name>
    <dbReference type="NCBI Taxonomy" id="349522"/>
    <lineage>
        <taxon>Bacteria</taxon>
        <taxon>Bacillati</taxon>
        <taxon>Actinomycetota</taxon>
        <taxon>Actinomycetes</taxon>
        <taxon>Propionibacteriales</taxon>
        <taxon>Nocardioidaceae</taxon>
        <taxon>Nocardioides</taxon>
    </lineage>
</organism>
<dbReference type="AlphaFoldDB" id="A0A852RQR5"/>
<dbReference type="InterPro" id="IPR010310">
    <property type="entry name" value="T7SS_ESAT-6-like"/>
</dbReference>
<keyword evidence="3" id="KW-1185">Reference proteome</keyword>
<dbReference type="RefSeq" id="WP_179729013.1">
    <property type="nucleotide sequence ID" value="NZ_BAABEF010000001.1"/>
</dbReference>
<dbReference type="Pfam" id="PF06013">
    <property type="entry name" value="WXG100"/>
    <property type="match status" value="1"/>
</dbReference>
<dbReference type="InterPro" id="IPR036689">
    <property type="entry name" value="ESAT-6-like_sf"/>
</dbReference>
<dbReference type="Gene3D" id="1.10.287.1060">
    <property type="entry name" value="ESAT-6-like"/>
    <property type="match status" value="1"/>
</dbReference>
<proteinExistence type="predicted"/>
<protein>
    <submittedName>
        <fullName evidence="2">Uncharacterized protein YukE</fullName>
    </submittedName>
</protein>
<evidence type="ECO:0000256" key="1">
    <source>
        <dbReference type="SAM" id="MobiDB-lite"/>
    </source>
</evidence>
<dbReference type="SUPFAM" id="SSF140453">
    <property type="entry name" value="EsxAB dimer-like"/>
    <property type="match status" value="1"/>
</dbReference>